<evidence type="ECO:0000313" key="1">
    <source>
        <dbReference type="EMBL" id="GAD51135.1"/>
    </source>
</evidence>
<comment type="caution">
    <text evidence="1">The sequence shown here is derived from an EMBL/GenBank/DDBJ whole genome shotgun (WGS) entry which is preliminary data.</text>
</comment>
<keyword evidence="2" id="KW-1185">Reference proteome</keyword>
<dbReference type="KEGG" id="ntd:EGO55_03905"/>
<dbReference type="OrthoDB" id="9004810at2"/>
<proteinExistence type="predicted"/>
<name>U2YQ97_9SPHN</name>
<dbReference type="eggNOG" id="COG5635">
    <property type="taxonomic scope" value="Bacteria"/>
</dbReference>
<dbReference type="RefSeq" id="WP_021691953.1">
    <property type="nucleotide sequence ID" value="NZ_BASZ01000021.1"/>
</dbReference>
<organism evidence="1 2">
    <name type="scientific">Caenibius tardaugens NBRC 16725</name>
    <dbReference type="NCBI Taxonomy" id="1219035"/>
    <lineage>
        <taxon>Bacteria</taxon>
        <taxon>Pseudomonadati</taxon>
        <taxon>Pseudomonadota</taxon>
        <taxon>Alphaproteobacteria</taxon>
        <taxon>Sphingomonadales</taxon>
        <taxon>Erythrobacteraceae</taxon>
        <taxon>Caenibius</taxon>
    </lineage>
</organism>
<sequence length="1354" mass="151949">MSEARDYIPRTLSWIDDALKTQKVRDQDIVSRFSVPVVILGDPGMGKTWLMEELGKVDGLWFIRATSLLRQPDGSKFANQRLVIDGLDEVASIKEGDPLHNVLTKLIACGKPPFILSCRSAEWQGVTGKLDIAEEYGVSPLTLDLELLSENEAIAALERRADKDKAREAIYALKQADLEEFFQNPLYLDFVAAILKADGELPQTRAGLYQQAVAQLRQEPNARYKGKGVDALSEDAALDAAGAIMATMLITGATGIAVKGGSSSDLKISDLSELADLGAMTAVARSNLFRAIPGAAGQFAPLHRTVAEFLGARWLARHVDRHPRARHLVGRIVGLITAEGGVPASLRGLHGWLPKFSPTRLGPGAIERDPYGIIRYGDGDGLSSDQARDLIVSLRRLSKFEPWFRGGYGATESTSGLAQHALLEDIRAIITDERETVAFRSLFTEVLVGSDLVSDLRDELTAILFDPKRAYRERRDAGMALAKAPRDGFDWPDALTRLLKSKQHDCQRLAAELLDDIGFDVIPDALIARIILEHARLFQEKDRESRTFGSFFRLERDFPDQRIAAVLDALAGKVLPKLDPKKWWGDGYDERWSEFAGLVRKLISRQLAHDASAVSPEQLRNWLGMIEREYRRNDEEVQAIADHLRLDDRLRRGVQRLALLDQTRDPHFFGRSFHLTRISSGFGMTDDDARLLLIELVARNDPADRESWMALVSHFRAEGVIPPAIRQLARPYARGDQELIDFLTRKPGRSKLEDWEIKDRKNRRAREKREAANKAKVRKQYTANIAAVRSGELGWIVNPARAYLAMFSDLERKGAPEGRIEEWLGPEIRDAALEGFEAVLHRSDLPTADQIARDYAESRVWNFIYPMLAGAGRRHLAGEGFDGLPAELVSALLLGCEQELLSGREQFDGLEEALRGHLQRDPVAYEAHWRRKMEPMFEHQRTHVQGLYRFVRTESERPLSSKLSREWLERHPNLSHDIEHELASALIAPVEAEGERLDGLRAIAKARLAAMSQDSDRYRYWRGIQYGFDFDEAVKAFPEPAKLDRKWLWHLSQTFYNRFGDKEGRLSPSLEQLEWLVQVFRLLWPYANRPAGVTSGDDNPWDATQLLEWAVFQIAKDPSDHASRILRALRDAPEDGYTGTIQSAIATQRRSRLEANFTTPPLATYKAILCDSGQPQNAADVQAIVLSELAFLQERLRGDALNPVNNFYDDAGKPRDENACRDQMLIALGPALPFNIQMPPEVAMPQGNRSDGAFSFGDISVPLECKGQWHNDVWNAAATQLDRFYSIEHKAAKKGIYVVFWFGADAPPGKRLKLPPHGAPKPDSALDMQLALQALLPIERRADIAIVVLDLTRP</sequence>
<protein>
    <submittedName>
        <fullName evidence="1">Uncharacterized protein</fullName>
    </submittedName>
</protein>
<reference evidence="1 2" key="1">
    <citation type="submission" date="2013-09" db="EMBL/GenBank/DDBJ databases">
        <title>Whole genome shotgun sequence of Novosphingobium tardaugens NBRC 16725.</title>
        <authorList>
            <person name="Isaki S."/>
            <person name="Hosoyama A."/>
            <person name="Tsuchikane K."/>
            <person name="Katsumata H."/>
            <person name="Ando Y."/>
            <person name="Yamazaki S."/>
            <person name="Fujita N."/>
        </authorList>
    </citation>
    <scope>NUCLEOTIDE SEQUENCE [LARGE SCALE GENOMIC DNA]</scope>
    <source>
        <strain evidence="1 2">NBRC 16725</strain>
    </source>
</reference>
<dbReference type="EMBL" id="BASZ01000021">
    <property type="protein sequence ID" value="GAD51135.1"/>
    <property type="molecule type" value="Genomic_DNA"/>
</dbReference>
<dbReference type="Proteomes" id="UP000016568">
    <property type="component" value="Unassembled WGS sequence"/>
</dbReference>
<evidence type="ECO:0000313" key="2">
    <source>
        <dbReference type="Proteomes" id="UP000016568"/>
    </source>
</evidence>
<accession>U2YQ97</accession>
<gene>
    <name evidence="1" type="ORF">NT2_21_00070</name>
</gene>